<evidence type="ECO:0000256" key="1">
    <source>
        <dbReference type="SAM" id="MobiDB-lite"/>
    </source>
</evidence>
<evidence type="ECO:0000313" key="4">
    <source>
        <dbReference type="EMBL" id="PRP86194.1"/>
    </source>
</evidence>
<dbReference type="InterPro" id="IPR036872">
    <property type="entry name" value="CH_dom_sf"/>
</dbReference>
<feature type="domain" description="Ras-GAP" evidence="2">
    <location>
        <begin position="853"/>
        <end position="1068"/>
    </location>
</feature>
<dbReference type="SMART" id="SM00033">
    <property type="entry name" value="CH"/>
    <property type="match status" value="1"/>
</dbReference>
<dbReference type="EMBL" id="MDYQ01000034">
    <property type="protein sequence ID" value="PRP86194.1"/>
    <property type="molecule type" value="Genomic_DNA"/>
</dbReference>
<accession>A0A2P6NQH5</accession>
<comment type="caution">
    <text evidence="4">The sequence shown here is derived from an EMBL/GenBank/DDBJ whole genome shotgun (WGS) entry which is preliminary data.</text>
</comment>
<dbReference type="InterPro" id="IPR001715">
    <property type="entry name" value="CH_dom"/>
</dbReference>
<dbReference type="GO" id="GO:0005516">
    <property type="term" value="F:calmodulin binding"/>
    <property type="evidence" value="ECO:0007669"/>
    <property type="project" value="TreeGrafter"/>
</dbReference>
<dbReference type="PROSITE" id="PS50018">
    <property type="entry name" value="RAS_GTPASE_ACTIV_2"/>
    <property type="match status" value="1"/>
</dbReference>
<dbReference type="SUPFAM" id="SSF48350">
    <property type="entry name" value="GTPase activation domain, GAP"/>
    <property type="match status" value="1"/>
</dbReference>
<dbReference type="Proteomes" id="UP000241769">
    <property type="component" value="Unassembled WGS sequence"/>
</dbReference>
<dbReference type="Gene3D" id="1.10.506.10">
    <property type="entry name" value="GTPase Activation - p120gap, domain 1"/>
    <property type="match status" value="1"/>
</dbReference>
<dbReference type="GO" id="GO:0051015">
    <property type="term" value="F:actin filament binding"/>
    <property type="evidence" value="ECO:0007669"/>
    <property type="project" value="TreeGrafter"/>
</dbReference>
<keyword evidence="5" id="KW-1185">Reference proteome</keyword>
<proteinExistence type="predicted"/>
<dbReference type="PANTHER" id="PTHR14149:SF14">
    <property type="entry name" value="CALPONIN-HOMOLOGY (CH) DOMAIN-CONTAINING PROTEIN"/>
    <property type="match status" value="1"/>
</dbReference>
<evidence type="ECO:0000259" key="2">
    <source>
        <dbReference type="PROSITE" id="PS50018"/>
    </source>
</evidence>
<dbReference type="Gene3D" id="1.10.418.10">
    <property type="entry name" value="Calponin-like domain"/>
    <property type="match status" value="1"/>
</dbReference>
<feature type="region of interest" description="Disordered" evidence="1">
    <location>
        <begin position="198"/>
        <end position="220"/>
    </location>
</feature>
<dbReference type="InParanoid" id="A0A2P6NQH5"/>
<gene>
    <name evidence="4" type="ORF">PROFUN_05710</name>
</gene>
<dbReference type="OrthoDB" id="775356at2759"/>
<dbReference type="GO" id="GO:1903479">
    <property type="term" value="P:mitotic actomyosin contractile ring assembly actin filament organization"/>
    <property type="evidence" value="ECO:0007669"/>
    <property type="project" value="TreeGrafter"/>
</dbReference>
<reference evidence="4 5" key="1">
    <citation type="journal article" date="2018" name="Genome Biol. Evol.">
        <title>Multiple Roots of Fruiting Body Formation in Amoebozoa.</title>
        <authorList>
            <person name="Hillmann F."/>
            <person name="Forbes G."/>
            <person name="Novohradska S."/>
            <person name="Ferling I."/>
            <person name="Riege K."/>
            <person name="Groth M."/>
            <person name="Westermann M."/>
            <person name="Marz M."/>
            <person name="Spaller T."/>
            <person name="Winckler T."/>
            <person name="Schaap P."/>
            <person name="Glockner G."/>
        </authorList>
    </citation>
    <scope>NUCLEOTIDE SEQUENCE [LARGE SCALE GENOMIC DNA]</scope>
    <source>
        <strain evidence="4 5">Jena</strain>
    </source>
</reference>
<dbReference type="Pfam" id="PF00616">
    <property type="entry name" value="RasGAP"/>
    <property type="match status" value="1"/>
</dbReference>
<evidence type="ECO:0000259" key="3">
    <source>
        <dbReference type="PROSITE" id="PS50021"/>
    </source>
</evidence>
<dbReference type="Pfam" id="PF13391">
    <property type="entry name" value="HNH_2"/>
    <property type="match status" value="1"/>
</dbReference>
<feature type="compositionally biased region" description="Basic and acidic residues" evidence="1">
    <location>
        <begin position="198"/>
        <end position="211"/>
    </location>
</feature>
<sequence length="2319" mass="260482">MSEGIAEARILFKQLYKEPKVFKSKDYAPLKHQFTIARKELAAYAYLCRQQEAREWLEYVLNETFPENQPEVGSDELLKRSYKSDLFPPLRDGKHLCKMLNLVQPGTVNKIAESTGRPFLMLENINFFLAGCRKLGMPEHKLFLPLDLLERKNMPKVVYCIHQFAALAVEKYGIGRKIGDRTGKEAFKFDEEELAKAGKDLEESESQEKARPTMTKADSVRHITPTTTEEDLTEENYQHNTQQILRNRKTYVLDQKRPAEVFIEGYSKAEKVSGNRDENYALCADIYFQDGTSIQKKNYQFQTGTHDWEHGVINLDEPKPIREIYLYPEFEEHTGKVWFDRFGVFENNPAQSNSSVSPFLRFSVHPFIRSSVSRNLTDFSDLIQFVQNSSFETPDSEKQKGGLVLHWDPEGEGYHQELTEAHHGSFSIAVDGKGGKAGAVNHVTIFQAEPAKLVIEGRSKAEAVDLGSDPDARYAIVGEVIYDDGSREEVSVDFQPGTHDWEKKAFEVDPKGKPIKAVNLRAVFNGKSGTAYFDDFAIYQEEFIQYVKNPSFESVTNLIDISSAKAKHWEGEYKVDQDEWCNTGHTSVCADNKTETSSTVIYQKVEINQKTPRDLLIEGWSKAEDVSGEKSEDYSVSLEVTFADGTQEKAQPRGEFSTGTHDWEQVKFTYSPNKPVKTVVIKAQLKNKFGTAFFDNLTASSEYEFGESEVYIIQKLLKSLEEDTDGLDEIMDLKRRLLIELRKTNKMEKELQSIERRIGLLVKNRIDVMEVIQAQKHFFKIFKRKNQARAGVSQGATIGYVKQKLALYQNLFYLLQTEPKYLAKMVTLVSPTDMDEFLETVLLTLFGDDFSPREEYLLLQVLHNATATEMTSYKDVAGFLEANTVTAKMIVTYNRRSLGQEYLVKILAPVMQRFIQMKDLDLETSPSRAYNTLITEEEMQTGQKSKRVRVNSDEEALAIPEVKELMENRLKTLRETAESFLDVIIQSVDSLPYGLRWICKQITSIGESHFDVKDKQQLQKTIGYFVYYRFLNPAIVSPDLYGVIRLNLNNQQRKNLVQVSKVLQTLFNFSNFAGEKDKQPLAGLNAWMDSYKPTLSSYLNKLVSVGEPQDTLGVDQYLELTSGTKPVILMTYDEVYATHQILLKHKAQLGAKGDPLLAVLDNLGTLPEYDLEDDDAAREVQLNLMNPRPDEAAESQLSKNEELSLPAQTRHLFMELLTQIPDDTSATNLYELYHYNAKNPSKDEKRQKTVAQIGANLEELEKTTGKDKMSICQKMMDDISAYVADKAKRKVQRKNLIARLKQALDNLYKKQKYIEDQMESYTTYLEVARLQQGAKDSKKLKKQNKGKKMSYSELKKAGVIVDSSVPEKMRKATSFTIARGENPNEFHVKAKVAGVTADTAVILFDELLEKQSQQVQNLELDNVTLDVNMTVNFINKDHESSFSVSLMQEEDLLSLDKQRLMVYIATNLRQGHVFGIYCDIAKRCHDVTALSLSGDHTQVFGPHRAVSSMTSSRASTDNDATPTSIHFSLILNSIPDLLGPYSTVHSRRPSSISLGNNTPTHAGFESSRPLSIHQRPHSIKVMLVLDLQLNVSAVIMVQFTYGDTTTYIADGPNVVALVAARFQLDVNQIIVIDDGVNAVQLDNNNNGRPALAGPYTVFGKITHLLANTVLNFTGSLNAAALATLTAAQTAPAGEASQTLARIAAAQRDLVQRMQKLEEVLRSTLPTNLWSIVTPPDETSEAPVKKSAVEYYGFKNTYDRGHGGQDNYRKTRCLITGEYHYSKAVGGRAIVKAAHLLPRSAKDNMRLFGLEQKQINSPRNILLLCQTVEEAYDRLMVCFVRDPVHNTYRLKVMDPSLYAEPALPSARSFRVLDGKQLLVSTGKMPFHRILSFHASLSHRLAAYMDWPTAAGFTPYEELSQDEERRSRADPDGTLPAPTFDYVTSLRLAAENEHWMGEALTKAKADIQFARLNYGGHEGEVALLLPPLPPPLLPLHGTGAVRKREIGYIVYTSRKNQRPLMCFCCGVFSFSSSDPQFLTSALLSCWTFLNSIHSSTFISLERIKPSDVTLLQDCPTTPQEQNVKPVSSPCGRVPTQNNNTHHYEMKLAHLLFLSFTLSLTLANTLVVPSVHNDCGSTCTIGSETCCGKDSTCYGSITKRCCPKTSAFCGCLSQRAFCLGSVFNAPPTPGDDTFGACYNPSEGTCTYEPAPNYWVVCPLDHQPCKSSSFFSCCAPNQVCVSDTYNSTVPICQDKPLTCPQCGAQSCCNTPRDVSCYAPSTHVCSTDDTGARQVCAIGFQACGEACYDNKYYGCNRGHLYQKS</sequence>
<dbReference type="Gene3D" id="2.60.120.260">
    <property type="entry name" value="Galactose-binding domain-like"/>
    <property type="match status" value="3"/>
</dbReference>
<dbReference type="InterPro" id="IPR008936">
    <property type="entry name" value="Rho_GTPase_activation_prot"/>
</dbReference>
<dbReference type="PROSITE" id="PS50021">
    <property type="entry name" value="CH"/>
    <property type="match status" value="1"/>
</dbReference>
<dbReference type="CDD" id="cd00014">
    <property type="entry name" value="CH_SF"/>
    <property type="match status" value="1"/>
</dbReference>
<dbReference type="STRING" id="1890364.A0A2P6NQH5"/>
<dbReference type="GO" id="GO:0005096">
    <property type="term" value="F:GTPase activator activity"/>
    <property type="evidence" value="ECO:0007669"/>
    <property type="project" value="TreeGrafter"/>
</dbReference>
<dbReference type="InterPro" id="IPR003615">
    <property type="entry name" value="HNH_nuc"/>
</dbReference>
<dbReference type="Pfam" id="PF00307">
    <property type="entry name" value="CH"/>
    <property type="match status" value="1"/>
</dbReference>
<dbReference type="SUPFAM" id="SSF47576">
    <property type="entry name" value="Calponin-homology domain, CH-domain"/>
    <property type="match status" value="1"/>
</dbReference>
<dbReference type="Pfam" id="PF03836">
    <property type="entry name" value="RasGAP_C"/>
    <property type="match status" value="1"/>
</dbReference>
<organism evidence="4 5">
    <name type="scientific">Planoprotostelium fungivorum</name>
    <dbReference type="NCBI Taxonomy" id="1890364"/>
    <lineage>
        <taxon>Eukaryota</taxon>
        <taxon>Amoebozoa</taxon>
        <taxon>Evosea</taxon>
        <taxon>Variosea</taxon>
        <taxon>Cavosteliida</taxon>
        <taxon>Cavosteliaceae</taxon>
        <taxon>Planoprotostelium</taxon>
    </lineage>
</organism>
<evidence type="ECO:0000313" key="5">
    <source>
        <dbReference type="Proteomes" id="UP000241769"/>
    </source>
</evidence>
<name>A0A2P6NQH5_9EUKA</name>
<dbReference type="PANTHER" id="PTHR14149">
    <property type="entry name" value="RAS GTPASE-ACTIVATING PROTEIN WITH IQ MOTIF"/>
    <property type="match status" value="1"/>
</dbReference>
<protein>
    <submittedName>
        <fullName evidence="4">Ras GTPase-activating protein</fullName>
    </submittedName>
</protein>
<dbReference type="InterPro" id="IPR000593">
    <property type="entry name" value="RasGAP_C"/>
</dbReference>
<feature type="domain" description="Calponin-homology (CH)" evidence="3">
    <location>
        <begin position="47"/>
        <end position="168"/>
    </location>
</feature>
<feature type="compositionally biased region" description="Polar residues" evidence="1">
    <location>
        <begin position="1549"/>
        <end position="1560"/>
    </location>
</feature>
<dbReference type="SUPFAM" id="SSF143885">
    <property type="entry name" value="RGC domain-like"/>
    <property type="match status" value="1"/>
</dbReference>
<feature type="region of interest" description="Disordered" evidence="1">
    <location>
        <begin position="1549"/>
        <end position="1569"/>
    </location>
</feature>
<dbReference type="GO" id="GO:0005938">
    <property type="term" value="C:cell cortex"/>
    <property type="evidence" value="ECO:0007669"/>
    <property type="project" value="TreeGrafter"/>
</dbReference>
<dbReference type="SMART" id="SM00323">
    <property type="entry name" value="RasGAP"/>
    <property type="match status" value="1"/>
</dbReference>
<dbReference type="InterPro" id="IPR001936">
    <property type="entry name" value="RasGAP_dom"/>
</dbReference>